<dbReference type="InterPro" id="IPR002048">
    <property type="entry name" value="EF_hand_dom"/>
</dbReference>
<dbReference type="AlphaFoldDB" id="A0A1Q9CS24"/>
<accession>A0A1Q9CS24</accession>
<dbReference type="PROSITE" id="PS50222">
    <property type="entry name" value="EF_HAND_2"/>
    <property type="match status" value="1"/>
</dbReference>
<dbReference type="InterPro" id="IPR018247">
    <property type="entry name" value="EF_Hand_1_Ca_BS"/>
</dbReference>
<feature type="compositionally biased region" description="Basic and acidic residues" evidence="2">
    <location>
        <begin position="129"/>
        <end position="138"/>
    </location>
</feature>
<comment type="caution">
    <text evidence="4">The sequence shown here is derived from an EMBL/GenBank/DDBJ whole genome shotgun (WGS) entry which is preliminary data.</text>
</comment>
<evidence type="ECO:0000313" key="5">
    <source>
        <dbReference type="Proteomes" id="UP000186817"/>
    </source>
</evidence>
<dbReference type="SUPFAM" id="SSF47473">
    <property type="entry name" value="EF-hand"/>
    <property type="match status" value="1"/>
</dbReference>
<evidence type="ECO:0000313" key="4">
    <source>
        <dbReference type="EMBL" id="OLP85728.1"/>
    </source>
</evidence>
<dbReference type="GO" id="GO:0005509">
    <property type="term" value="F:calcium ion binding"/>
    <property type="evidence" value="ECO:0007669"/>
    <property type="project" value="InterPro"/>
</dbReference>
<keyword evidence="5" id="KW-1185">Reference proteome</keyword>
<proteinExistence type="predicted"/>
<sequence length="350" mass="38098">MPGDLPQAPVASRIEEHLANFVPRPRPANKDENAALRYLSPEGRTKQLRGSEEWVQQLLRSTEEHQVAAPPWCLASPPHQSREEADFAETEEIAFNKKSVTDTPHRSEALLAGRSSLRQDKMPATAGHSAEESSAVKDAKDEGVFKQYDDGDGVLSRDELKRMQEETSKLAKAVSSVWSDSKRALGDSPCRMQFDFDKLDTDGDGVVSKDELAAALVRTSLIGRAPQHLLARPVFLLPHSPFATYSVNMASPGAFDETVAEFAAIAGLDLVAPAASTSAPTASTLEATPVVARWERMLPPRASRPESPSGRDCWGRREDPAVQTEGRCLIQTVIAGVILELSPEDRARLG</sequence>
<organism evidence="4 5">
    <name type="scientific">Symbiodinium microadriaticum</name>
    <name type="common">Dinoflagellate</name>
    <name type="synonym">Zooxanthella microadriatica</name>
    <dbReference type="NCBI Taxonomy" id="2951"/>
    <lineage>
        <taxon>Eukaryota</taxon>
        <taxon>Sar</taxon>
        <taxon>Alveolata</taxon>
        <taxon>Dinophyceae</taxon>
        <taxon>Suessiales</taxon>
        <taxon>Symbiodiniaceae</taxon>
        <taxon>Symbiodinium</taxon>
    </lineage>
</organism>
<dbReference type="PROSITE" id="PS00018">
    <property type="entry name" value="EF_HAND_1"/>
    <property type="match status" value="1"/>
</dbReference>
<feature type="domain" description="EF-hand" evidence="3">
    <location>
        <begin position="196"/>
        <end position="222"/>
    </location>
</feature>
<evidence type="ECO:0000259" key="3">
    <source>
        <dbReference type="PROSITE" id="PS50222"/>
    </source>
</evidence>
<feature type="region of interest" description="Disordered" evidence="2">
    <location>
        <begin position="112"/>
        <end position="138"/>
    </location>
</feature>
<dbReference type="Gene3D" id="1.10.238.10">
    <property type="entry name" value="EF-hand"/>
    <property type="match status" value="1"/>
</dbReference>
<dbReference type="InterPro" id="IPR011992">
    <property type="entry name" value="EF-hand-dom_pair"/>
</dbReference>
<evidence type="ECO:0000256" key="1">
    <source>
        <dbReference type="ARBA" id="ARBA00022837"/>
    </source>
</evidence>
<protein>
    <recommendedName>
        <fullName evidence="3">EF-hand domain-containing protein</fullName>
    </recommendedName>
</protein>
<dbReference type="Proteomes" id="UP000186817">
    <property type="component" value="Unassembled WGS sequence"/>
</dbReference>
<dbReference type="CDD" id="cd00051">
    <property type="entry name" value="EFh"/>
    <property type="match status" value="1"/>
</dbReference>
<name>A0A1Q9CS24_SYMMI</name>
<reference evidence="4 5" key="1">
    <citation type="submission" date="2016-02" db="EMBL/GenBank/DDBJ databases">
        <title>Genome analysis of coral dinoflagellate symbionts highlights evolutionary adaptations to a symbiotic lifestyle.</title>
        <authorList>
            <person name="Aranda M."/>
            <person name="Li Y."/>
            <person name="Liew Y.J."/>
            <person name="Baumgarten S."/>
            <person name="Simakov O."/>
            <person name="Wilson M."/>
            <person name="Piel J."/>
            <person name="Ashoor H."/>
            <person name="Bougouffa S."/>
            <person name="Bajic V.B."/>
            <person name="Ryu T."/>
            <person name="Ravasi T."/>
            <person name="Bayer T."/>
            <person name="Micklem G."/>
            <person name="Kim H."/>
            <person name="Bhak J."/>
            <person name="Lajeunesse T.C."/>
            <person name="Voolstra C.R."/>
        </authorList>
    </citation>
    <scope>NUCLEOTIDE SEQUENCE [LARGE SCALE GENOMIC DNA]</scope>
    <source>
        <strain evidence="4 5">CCMP2467</strain>
    </source>
</reference>
<evidence type="ECO:0000256" key="2">
    <source>
        <dbReference type="SAM" id="MobiDB-lite"/>
    </source>
</evidence>
<dbReference type="OrthoDB" id="186625at2759"/>
<dbReference type="Pfam" id="PF13202">
    <property type="entry name" value="EF-hand_5"/>
    <property type="match status" value="2"/>
</dbReference>
<feature type="region of interest" description="Disordered" evidence="2">
    <location>
        <begin position="298"/>
        <end position="317"/>
    </location>
</feature>
<keyword evidence="1" id="KW-0106">Calcium</keyword>
<gene>
    <name evidence="4" type="ORF">AK812_SmicGene33254</name>
</gene>
<dbReference type="EMBL" id="LSRX01000960">
    <property type="protein sequence ID" value="OLP85728.1"/>
    <property type="molecule type" value="Genomic_DNA"/>
</dbReference>